<feature type="compositionally biased region" description="Basic and acidic residues" evidence="1">
    <location>
        <begin position="272"/>
        <end position="313"/>
    </location>
</feature>
<feature type="region of interest" description="Disordered" evidence="1">
    <location>
        <begin position="70"/>
        <end position="93"/>
    </location>
</feature>
<accession>A0AAD3XHC1</accession>
<sequence length="423" mass="46394">MSWLSIPLPNPFKSLNFSFDDDEVSSDSERSQRDSAVGSSGAVASPGGVKDDISAIGETIGRQLRGVAAFLVPPPQPPQSSAGDDDGEDSSSQTLAGIRSDLAEIGGSFKSSLSLFSTSKAVSELSKLASNILQLNDENEGYEDEESAARLGITHEVIEFVKELSTRPECWTDFPLTLNDDFNMSDAQIAHALVVEQLLPSLASIRESLGADMSDKRFWMIYFILLFPRLDENDRELLSTPEVVEARDTLLLMLQNKKSLDACNSEESEIDESIKANSDPDKAETQNVLSEEKAISAESFKEPRGMENKDHESVNWSEEEVVNTRSTYANKQLKSEDDVSFSDLEDDDSDSSNRRLGSGMGHAGPSSRPGSSDWVRLNKNAETTGSGSREVQPKYQDRDYSEDDETNDWLTVDDFDPASMAAV</sequence>
<feature type="compositionally biased region" description="Acidic residues" evidence="1">
    <location>
        <begin position="338"/>
        <end position="350"/>
    </location>
</feature>
<dbReference type="SUPFAM" id="SSF140383">
    <property type="entry name" value="BSD domain-like"/>
    <property type="match status" value="1"/>
</dbReference>
<dbReference type="Proteomes" id="UP001279734">
    <property type="component" value="Unassembled WGS sequence"/>
</dbReference>
<feature type="compositionally biased region" description="Acidic residues" evidence="1">
    <location>
        <begin position="400"/>
        <end position="416"/>
    </location>
</feature>
<dbReference type="InterPro" id="IPR035925">
    <property type="entry name" value="BSD_dom_sf"/>
</dbReference>
<feature type="region of interest" description="Disordered" evidence="1">
    <location>
        <begin position="1"/>
        <end position="56"/>
    </location>
</feature>
<dbReference type="EMBL" id="BSYO01000005">
    <property type="protein sequence ID" value="GMH04558.1"/>
    <property type="molecule type" value="Genomic_DNA"/>
</dbReference>
<feature type="compositionally biased region" description="Polar residues" evidence="1">
    <location>
        <begin position="380"/>
        <end position="389"/>
    </location>
</feature>
<dbReference type="PANTHER" id="PTHR31923:SF9">
    <property type="entry name" value="BSD DOMAIN-CONTAINING PROTEIN"/>
    <property type="match status" value="1"/>
</dbReference>
<evidence type="ECO:0000256" key="1">
    <source>
        <dbReference type="SAM" id="MobiDB-lite"/>
    </source>
</evidence>
<dbReference type="PANTHER" id="PTHR31923">
    <property type="entry name" value="BSD DOMAIN-CONTAINING PROTEIN"/>
    <property type="match status" value="1"/>
</dbReference>
<gene>
    <name evidence="2" type="ORF">Nepgr_006398</name>
</gene>
<proteinExistence type="predicted"/>
<evidence type="ECO:0000313" key="2">
    <source>
        <dbReference type="EMBL" id="GMH04558.1"/>
    </source>
</evidence>
<evidence type="ECO:0000313" key="3">
    <source>
        <dbReference type="Proteomes" id="UP001279734"/>
    </source>
</evidence>
<dbReference type="AlphaFoldDB" id="A0AAD3XHC1"/>
<comment type="caution">
    <text evidence="2">The sequence shown here is derived from an EMBL/GenBank/DDBJ whole genome shotgun (WGS) entry which is preliminary data.</text>
</comment>
<reference evidence="2" key="1">
    <citation type="submission" date="2023-05" db="EMBL/GenBank/DDBJ databases">
        <title>Nepenthes gracilis genome sequencing.</title>
        <authorList>
            <person name="Fukushima K."/>
        </authorList>
    </citation>
    <scope>NUCLEOTIDE SEQUENCE</scope>
    <source>
        <strain evidence="2">SING2019-196</strain>
    </source>
</reference>
<feature type="region of interest" description="Disordered" evidence="1">
    <location>
        <begin position="270"/>
        <end position="423"/>
    </location>
</feature>
<protein>
    <recommendedName>
        <fullName evidence="4">BSD domain-containing protein</fullName>
    </recommendedName>
</protein>
<name>A0AAD3XHC1_NEPGR</name>
<evidence type="ECO:0008006" key="4">
    <source>
        <dbReference type="Google" id="ProtNLM"/>
    </source>
</evidence>
<organism evidence="2 3">
    <name type="scientific">Nepenthes gracilis</name>
    <name type="common">Slender pitcher plant</name>
    <dbReference type="NCBI Taxonomy" id="150966"/>
    <lineage>
        <taxon>Eukaryota</taxon>
        <taxon>Viridiplantae</taxon>
        <taxon>Streptophyta</taxon>
        <taxon>Embryophyta</taxon>
        <taxon>Tracheophyta</taxon>
        <taxon>Spermatophyta</taxon>
        <taxon>Magnoliopsida</taxon>
        <taxon>eudicotyledons</taxon>
        <taxon>Gunneridae</taxon>
        <taxon>Pentapetalae</taxon>
        <taxon>Caryophyllales</taxon>
        <taxon>Nepenthaceae</taxon>
        <taxon>Nepenthes</taxon>
    </lineage>
</organism>
<keyword evidence="3" id="KW-1185">Reference proteome</keyword>
<feature type="compositionally biased region" description="Low complexity" evidence="1">
    <location>
        <begin position="34"/>
        <end position="48"/>
    </location>
</feature>